<feature type="transmembrane region" description="Helical" evidence="7">
    <location>
        <begin position="403"/>
        <end position="425"/>
    </location>
</feature>
<dbReference type="SUPFAM" id="SSF55874">
    <property type="entry name" value="ATPase domain of HSP90 chaperone/DNA topoisomerase II/histidine kinase"/>
    <property type="match status" value="1"/>
</dbReference>
<keyword evidence="7" id="KW-0812">Transmembrane</keyword>
<dbReference type="GO" id="GO:0016301">
    <property type="term" value="F:kinase activity"/>
    <property type="evidence" value="ECO:0007669"/>
    <property type="project" value="UniProtKB-KW"/>
</dbReference>
<evidence type="ECO:0000256" key="5">
    <source>
        <dbReference type="ARBA" id="ARBA00022777"/>
    </source>
</evidence>
<organism evidence="9 10">
    <name type="scientific">Duganella zoogloeoides</name>
    <dbReference type="NCBI Taxonomy" id="75659"/>
    <lineage>
        <taxon>Bacteria</taxon>
        <taxon>Pseudomonadati</taxon>
        <taxon>Pseudomonadota</taxon>
        <taxon>Betaproteobacteria</taxon>
        <taxon>Burkholderiales</taxon>
        <taxon>Oxalobacteraceae</taxon>
        <taxon>Telluria group</taxon>
        <taxon>Duganella</taxon>
    </lineage>
</organism>
<evidence type="ECO:0000313" key="9">
    <source>
        <dbReference type="EMBL" id="WQH04766.1"/>
    </source>
</evidence>
<dbReference type="PANTHER" id="PTHR44936:SF10">
    <property type="entry name" value="SENSOR PROTEIN RSTB"/>
    <property type="match status" value="1"/>
</dbReference>
<dbReference type="SMART" id="SM00387">
    <property type="entry name" value="HATPase_c"/>
    <property type="match status" value="1"/>
</dbReference>
<dbReference type="InterPro" id="IPR050980">
    <property type="entry name" value="2C_sensor_his_kinase"/>
</dbReference>
<evidence type="ECO:0000256" key="3">
    <source>
        <dbReference type="ARBA" id="ARBA00022679"/>
    </source>
</evidence>
<dbReference type="Proteomes" id="UP001326110">
    <property type="component" value="Chromosome"/>
</dbReference>
<evidence type="ECO:0000256" key="6">
    <source>
        <dbReference type="ARBA" id="ARBA00022840"/>
    </source>
</evidence>
<name>A0ABZ0Y031_9BURK</name>
<keyword evidence="3" id="KW-0808">Transferase</keyword>
<gene>
    <name evidence="9" type="ORF">SR858_27675</name>
</gene>
<protein>
    <recommendedName>
        <fullName evidence="2">histidine kinase</fullName>
        <ecNumber evidence="2">2.7.13.3</ecNumber>
    </recommendedName>
</protein>
<dbReference type="Pfam" id="PF02518">
    <property type="entry name" value="HATPase_c"/>
    <property type="match status" value="1"/>
</dbReference>
<feature type="transmembrane region" description="Helical" evidence="7">
    <location>
        <begin position="15"/>
        <end position="36"/>
    </location>
</feature>
<feature type="domain" description="Histidine kinase" evidence="8">
    <location>
        <begin position="497"/>
        <end position="697"/>
    </location>
</feature>
<evidence type="ECO:0000256" key="7">
    <source>
        <dbReference type="SAM" id="Phobius"/>
    </source>
</evidence>
<dbReference type="InterPro" id="IPR005467">
    <property type="entry name" value="His_kinase_dom"/>
</dbReference>
<keyword evidence="4" id="KW-0547">Nucleotide-binding</keyword>
<keyword evidence="10" id="KW-1185">Reference proteome</keyword>
<comment type="catalytic activity">
    <reaction evidence="1">
        <text>ATP + protein L-histidine = ADP + protein N-phospho-L-histidine.</text>
        <dbReference type="EC" id="2.7.13.3"/>
    </reaction>
</comment>
<evidence type="ECO:0000256" key="4">
    <source>
        <dbReference type="ARBA" id="ARBA00022741"/>
    </source>
</evidence>
<evidence type="ECO:0000259" key="8">
    <source>
        <dbReference type="PROSITE" id="PS50109"/>
    </source>
</evidence>
<dbReference type="RefSeq" id="WP_026637866.1">
    <property type="nucleotide sequence ID" value="NZ_CP140152.1"/>
</dbReference>
<dbReference type="Gene3D" id="6.10.340.10">
    <property type="match status" value="1"/>
</dbReference>
<keyword evidence="7" id="KW-1133">Transmembrane helix</keyword>
<evidence type="ECO:0000313" key="10">
    <source>
        <dbReference type="Proteomes" id="UP001326110"/>
    </source>
</evidence>
<accession>A0ABZ0Y031</accession>
<dbReference type="EMBL" id="CP140152">
    <property type="protein sequence ID" value="WQH04766.1"/>
    <property type="molecule type" value="Genomic_DNA"/>
</dbReference>
<sequence length="697" mass="76357">MNWRRLSLVPYRVRLLLRATFVFLMVATVGLALSVLQQEKQLSYKNYQINFQKTREQIAATLRHPSGQLALLNPAAGGGAALHPLLLPFAALDFDDLQKVQQAVAMSGCLAQYGDNGSLCVGIGNNPWAGGFIYVAGTFDSALLVPHVRGDQVLDQAHRVTVKVALRGQVYEWIAPFEESTEPQTPRSRFGGMRGRLTGFTAADVARAKAPAVKDFRGWIWQNPHCNQPAGNDDDSRCARSAFFSLRLPIGVLQEGLFEKRRPVWPPEDLHRINVSIAVLAPGDGPPLLDSGKGPSAPPFSLADLKPMLLPGESLQIRRVAQNDMRDGSVPAADMPQLVGAVDPEEQSWHVVTTLIRHLPVDAYDVPLAAKEIITTPAGSYEILLKGDVRSVSKSLSVVASRLAWFVGAMLAALALAWLVIEIGIIRRIKVLIKRANDVGERVRTARGFSEADLADLRGEDELGVLATGLHDLLRRVREDVERENFRAEQERDMWHAVGHEIMSPLQSLMFLHGSADDQSHRYINRMQQAIRVLYGRASPSEAFQSSELQVTEIDVAAFLCHVADNAPCIGIDQVHFNGPDALLARADEYSLEDVVTHVLRNAERYRLRGSAITITLEAGDTGATITIHNQSPPIEPEMIGKIFEYGVSDQAESGANGNRGQGLFVAKTYMAKMGGTISAHNVDHGVSFVMNLRRAG</sequence>
<dbReference type="EC" id="2.7.13.3" evidence="2"/>
<dbReference type="Gene3D" id="3.30.565.10">
    <property type="entry name" value="Histidine kinase-like ATPase, C-terminal domain"/>
    <property type="match status" value="1"/>
</dbReference>
<dbReference type="PANTHER" id="PTHR44936">
    <property type="entry name" value="SENSOR PROTEIN CREC"/>
    <property type="match status" value="1"/>
</dbReference>
<keyword evidence="7" id="KW-0472">Membrane</keyword>
<proteinExistence type="predicted"/>
<evidence type="ECO:0000256" key="2">
    <source>
        <dbReference type="ARBA" id="ARBA00012438"/>
    </source>
</evidence>
<evidence type="ECO:0000256" key="1">
    <source>
        <dbReference type="ARBA" id="ARBA00000085"/>
    </source>
</evidence>
<reference evidence="9 10" key="1">
    <citation type="submission" date="2023-11" db="EMBL/GenBank/DDBJ databases">
        <title>MicrobeMod: A computational toolkit for identifying prokaryotic methylation and restriction-modification with nanopore sequencing.</title>
        <authorList>
            <person name="Crits-Christoph A."/>
            <person name="Kang S.C."/>
            <person name="Lee H."/>
            <person name="Ostrov N."/>
        </authorList>
    </citation>
    <scope>NUCLEOTIDE SEQUENCE [LARGE SCALE GENOMIC DNA]</scope>
    <source>
        <strain evidence="9 10">ATCC 25935</strain>
    </source>
</reference>
<dbReference type="PROSITE" id="PS50109">
    <property type="entry name" value="HIS_KIN"/>
    <property type="match status" value="1"/>
</dbReference>
<keyword evidence="5 9" id="KW-0418">Kinase</keyword>
<dbReference type="InterPro" id="IPR003594">
    <property type="entry name" value="HATPase_dom"/>
</dbReference>
<keyword evidence="6" id="KW-0067">ATP-binding</keyword>
<dbReference type="InterPro" id="IPR036890">
    <property type="entry name" value="HATPase_C_sf"/>
</dbReference>